<dbReference type="InterPro" id="IPR001482">
    <property type="entry name" value="T2SS/T4SS_dom"/>
</dbReference>
<dbReference type="CDD" id="cd01131">
    <property type="entry name" value="PilT"/>
    <property type="match status" value="1"/>
</dbReference>
<sequence>MERDQALKFMHDLLRLMVQKNGSDLFITAGFPPAIKVDGRVTPQSNQTLTAQHTTELARAIMNDRQAAEFESTKECNFAISPPGVGRFRANAFIQQGKVGLVLRTIAQTIPNFDELGMPPVLRDIAMAKRGLVIFVGGTGTGKTTSLAAMVDFRNEHSYGHIITVEDPIEYVHQHKNCIVTQREIGIDTDNWEAALKNTLRQAPDVILMGEIRDRETMDYAIAFAETGHLCLATLHANSANQAIDRIINFFPEDRRPQLLMDLSLNLRGLISQRLLPLKERKGRVPAVEVLLNSPLIADLIFKGEVPGIKEVMKRSRELGMQTFDQSLFDLYEEDRISYEDALRNADSVNDLRLQIKLNSKHGDKDLVSGIQHLDIV</sequence>
<dbReference type="Pfam" id="PF00437">
    <property type="entry name" value="T2SSE"/>
    <property type="match status" value="1"/>
</dbReference>
<name>A0ABX1PM40_9RHOO</name>
<dbReference type="Gene3D" id="3.30.450.90">
    <property type="match status" value="1"/>
</dbReference>
<organism evidence="3 4">
    <name type="scientific">Aromatoleum anaerobium</name>
    <dbReference type="NCBI Taxonomy" id="182180"/>
    <lineage>
        <taxon>Bacteria</taxon>
        <taxon>Pseudomonadati</taxon>
        <taxon>Pseudomonadota</taxon>
        <taxon>Betaproteobacteria</taxon>
        <taxon>Rhodocyclales</taxon>
        <taxon>Rhodocyclaceae</taxon>
        <taxon>Aromatoleum</taxon>
    </lineage>
</organism>
<dbReference type="InterPro" id="IPR027417">
    <property type="entry name" value="P-loop_NTPase"/>
</dbReference>
<evidence type="ECO:0000313" key="4">
    <source>
        <dbReference type="Proteomes" id="UP000615989"/>
    </source>
</evidence>
<evidence type="ECO:0000313" key="3">
    <source>
        <dbReference type="EMBL" id="NMG24896.1"/>
    </source>
</evidence>
<proteinExistence type="inferred from homology"/>
<feature type="domain" description="Bacterial type II secretion system protein E" evidence="2">
    <location>
        <begin position="200"/>
        <end position="214"/>
    </location>
</feature>
<dbReference type="PANTHER" id="PTHR30486">
    <property type="entry name" value="TWITCHING MOTILITY PROTEIN PILT"/>
    <property type="match status" value="1"/>
</dbReference>
<comment type="similarity">
    <text evidence="1">Belongs to the GSP E family.</text>
</comment>
<evidence type="ECO:0000256" key="1">
    <source>
        <dbReference type="ARBA" id="ARBA00006611"/>
    </source>
</evidence>
<protein>
    <submittedName>
        <fullName evidence="3">PilT/PilU family type 4a pilus ATPase</fullName>
    </submittedName>
</protein>
<reference evidence="3" key="1">
    <citation type="submission" date="2019-12" db="EMBL/GenBank/DDBJ databases">
        <title>Comparative genomics gives insights into the taxonomy of the Azoarcus-Aromatoleum group and reveals separate origins of nif in the plant-associated Azoarcus and non-plant-associated Aromatoleum sub-groups.</title>
        <authorList>
            <person name="Lafos M."/>
            <person name="Maluk M."/>
            <person name="Batista M."/>
            <person name="Junghare M."/>
            <person name="Carmona M."/>
            <person name="Faoro H."/>
            <person name="Cruz L.M."/>
            <person name="Battistoni F."/>
            <person name="De Souza E."/>
            <person name="Pedrosa F."/>
            <person name="Chen W.-M."/>
            <person name="Poole P.S."/>
            <person name="Dixon R.A."/>
            <person name="James E.K."/>
        </authorList>
    </citation>
    <scope>NUCLEOTIDE SEQUENCE</scope>
    <source>
        <strain evidence="3">LuFRes1</strain>
    </source>
</reference>
<dbReference type="RefSeq" id="WP_169118272.1">
    <property type="nucleotide sequence ID" value="NZ_WTVG02000040.1"/>
</dbReference>
<dbReference type="InterPro" id="IPR050921">
    <property type="entry name" value="T4SS_GSP_E_ATPase"/>
</dbReference>
<accession>A0ABX1PM40</accession>
<gene>
    <name evidence="3" type="ORF">GO606_09205</name>
</gene>
<dbReference type="PANTHER" id="PTHR30486:SF12">
    <property type="entry name" value="TYPE IV PILUS ATPASE PILU"/>
    <property type="match status" value="1"/>
</dbReference>
<dbReference type="Proteomes" id="UP000615989">
    <property type="component" value="Unassembled WGS sequence"/>
</dbReference>
<evidence type="ECO:0000259" key="2">
    <source>
        <dbReference type="PROSITE" id="PS00662"/>
    </source>
</evidence>
<dbReference type="EMBL" id="WTVG01000021">
    <property type="protein sequence ID" value="NMG24896.1"/>
    <property type="molecule type" value="Genomic_DNA"/>
</dbReference>
<dbReference type="InterPro" id="IPR006321">
    <property type="entry name" value="PilT/PilU"/>
</dbReference>
<dbReference type="SUPFAM" id="SSF52540">
    <property type="entry name" value="P-loop containing nucleoside triphosphate hydrolases"/>
    <property type="match status" value="1"/>
</dbReference>
<keyword evidence="4" id="KW-1185">Reference proteome</keyword>
<dbReference type="NCBIfam" id="TIGR01420">
    <property type="entry name" value="pilT_fam"/>
    <property type="match status" value="1"/>
</dbReference>
<dbReference type="Gene3D" id="3.40.50.300">
    <property type="entry name" value="P-loop containing nucleotide triphosphate hydrolases"/>
    <property type="match status" value="1"/>
</dbReference>
<dbReference type="PROSITE" id="PS00662">
    <property type="entry name" value="T2SP_E"/>
    <property type="match status" value="1"/>
</dbReference>
<comment type="caution">
    <text evidence="3">The sequence shown here is derived from an EMBL/GenBank/DDBJ whole genome shotgun (WGS) entry which is preliminary data.</text>
</comment>